<evidence type="ECO:0000256" key="1">
    <source>
        <dbReference type="ARBA" id="ARBA00004370"/>
    </source>
</evidence>
<dbReference type="AlphaFoldDB" id="A0A2T4JFC7"/>
<protein>
    <submittedName>
        <fullName evidence="7">Porin family protein</fullName>
    </submittedName>
</protein>
<dbReference type="Pfam" id="PF13505">
    <property type="entry name" value="OMP_b-brl"/>
    <property type="match status" value="1"/>
</dbReference>
<sequence>MGRNPQALACGLVFLGMTLYLKAYEFLFSECDKMKRSISLLPLTAALLVSAAAPVLAGGMAEPVMEPVITPVPETPAEVEAWSGLYVGATLGYAFNGDDRLGIRDVASGEFLGDADNLKVSGANAGLRIGYRWQTGNWVIGPELGYEGGDISDTVTATVANVEYTGESQVNSLLALRLKTGYVAQPDLMVFGTLGIGRADVDYRLNGLVGDYKTTGYILGLGVEKMLSTDWSLTGELEYVGLGKEERIFEDISTQATPSYTNVKVGLNYRF</sequence>
<keyword evidence="3 5" id="KW-0472">Membrane</keyword>
<keyword evidence="8" id="KW-1185">Reference proteome</keyword>
<keyword evidence="5" id="KW-1133">Transmembrane helix</keyword>
<dbReference type="PANTHER" id="PTHR34001:SF3">
    <property type="entry name" value="BLL7405 PROTEIN"/>
    <property type="match status" value="1"/>
</dbReference>
<evidence type="ECO:0000313" key="8">
    <source>
        <dbReference type="Proteomes" id="UP000241362"/>
    </source>
</evidence>
<evidence type="ECO:0000256" key="2">
    <source>
        <dbReference type="ARBA" id="ARBA00022729"/>
    </source>
</evidence>
<dbReference type="PANTHER" id="PTHR34001">
    <property type="entry name" value="BLL7405 PROTEIN"/>
    <property type="match status" value="1"/>
</dbReference>
<evidence type="ECO:0000259" key="6">
    <source>
        <dbReference type="Pfam" id="PF13505"/>
    </source>
</evidence>
<gene>
    <name evidence="7" type="ORF">C5F44_01180</name>
</gene>
<dbReference type="EMBL" id="PZKE01000001">
    <property type="protein sequence ID" value="PTE16497.1"/>
    <property type="molecule type" value="Genomic_DNA"/>
</dbReference>
<dbReference type="Proteomes" id="UP000241362">
    <property type="component" value="Unassembled WGS sequence"/>
</dbReference>
<dbReference type="Gene3D" id="2.40.160.20">
    <property type="match status" value="1"/>
</dbReference>
<comment type="caution">
    <text evidence="7">The sequence shown here is derived from an EMBL/GenBank/DDBJ whole genome shotgun (WGS) entry which is preliminary data.</text>
</comment>
<comment type="subcellular location">
    <subcellularLocation>
        <location evidence="1">Membrane</location>
    </subcellularLocation>
</comment>
<organism evidence="7 8">
    <name type="scientific">Fuscovulum blasticum DSM 2131</name>
    <dbReference type="NCBI Taxonomy" id="1188250"/>
    <lineage>
        <taxon>Bacteria</taxon>
        <taxon>Pseudomonadati</taxon>
        <taxon>Pseudomonadota</taxon>
        <taxon>Alphaproteobacteria</taxon>
        <taxon>Rhodobacterales</taxon>
        <taxon>Paracoccaceae</taxon>
        <taxon>Pseudogemmobacter</taxon>
    </lineage>
</organism>
<dbReference type="GO" id="GO:0016020">
    <property type="term" value="C:membrane"/>
    <property type="evidence" value="ECO:0007669"/>
    <property type="project" value="UniProtKB-SubCell"/>
</dbReference>
<evidence type="ECO:0000256" key="3">
    <source>
        <dbReference type="ARBA" id="ARBA00023136"/>
    </source>
</evidence>
<proteinExistence type="inferred from homology"/>
<evidence type="ECO:0000256" key="5">
    <source>
        <dbReference type="SAM" id="Phobius"/>
    </source>
</evidence>
<dbReference type="InterPro" id="IPR011250">
    <property type="entry name" value="OMP/PagP_B-barrel"/>
</dbReference>
<reference evidence="7 8" key="1">
    <citation type="submission" date="2018-03" db="EMBL/GenBank/DDBJ databases">
        <title>Rhodobacter blasticus.</title>
        <authorList>
            <person name="Meyer T.E."/>
            <person name="Miller S."/>
            <person name="Lodha T."/>
            <person name="Gandham S."/>
            <person name="Chintalapati S."/>
            <person name="Chintalapati V.R."/>
        </authorList>
    </citation>
    <scope>NUCLEOTIDE SEQUENCE [LARGE SCALE GENOMIC DNA]</scope>
    <source>
        <strain evidence="7 8">DSM 2131</strain>
    </source>
</reference>
<accession>A0A2T4JFC7</accession>
<evidence type="ECO:0000256" key="4">
    <source>
        <dbReference type="ARBA" id="ARBA00038306"/>
    </source>
</evidence>
<feature type="transmembrane region" description="Helical" evidence="5">
    <location>
        <begin position="40"/>
        <end position="61"/>
    </location>
</feature>
<name>A0A2T4JFC7_FUSBL</name>
<evidence type="ECO:0000313" key="7">
    <source>
        <dbReference type="EMBL" id="PTE16497.1"/>
    </source>
</evidence>
<dbReference type="SUPFAM" id="SSF56925">
    <property type="entry name" value="OMPA-like"/>
    <property type="match status" value="1"/>
</dbReference>
<dbReference type="InterPro" id="IPR027385">
    <property type="entry name" value="Beta-barrel_OMP"/>
</dbReference>
<feature type="domain" description="Outer membrane protein beta-barrel" evidence="6">
    <location>
        <begin position="77"/>
        <end position="271"/>
    </location>
</feature>
<keyword evidence="2" id="KW-0732">Signal</keyword>
<keyword evidence="5" id="KW-0812">Transmembrane</keyword>
<comment type="similarity">
    <text evidence="4">Belongs to the Omp25/RopB family.</text>
</comment>
<dbReference type="InterPro" id="IPR051692">
    <property type="entry name" value="OMP-like"/>
</dbReference>
<feature type="transmembrane region" description="Helical" evidence="5">
    <location>
        <begin position="6"/>
        <end position="28"/>
    </location>
</feature>